<protein>
    <submittedName>
        <fullName evidence="3">Pilus assembly protein</fullName>
    </submittedName>
</protein>
<proteinExistence type="predicted"/>
<evidence type="ECO:0000313" key="4">
    <source>
        <dbReference type="Proteomes" id="UP000275137"/>
    </source>
</evidence>
<evidence type="ECO:0000256" key="1">
    <source>
        <dbReference type="SAM" id="Phobius"/>
    </source>
</evidence>
<comment type="caution">
    <text evidence="3">The sequence shown here is derived from an EMBL/GenBank/DDBJ whole genome shotgun (WGS) entry which is preliminary data.</text>
</comment>
<keyword evidence="1" id="KW-0812">Transmembrane</keyword>
<dbReference type="Proteomes" id="UP000275137">
    <property type="component" value="Unassembled WGS sequence"/>
</dbReference>
<evidence type="ECO:0000259" key="2">
    <source>
        <dbReference type="Pfam" id="PF07811"/>
    </source>
</evidence>
<accession>A0A3N0UYC6</accession>
<feature type="domain" description="TadE-like" evidence="2">
    <location>
        <begin position="16"/>
        <end position="58"/>
    </location>
</feature>
<gene>
    <name evidence="3" type="ORF">ED236_09390</name>
</gene>
<sequence length="181" mass="19534">MTTVHPCYPYRRLHQGATAVEFAIVAVLFFVLLFGGMEFGRVMYVWNSAQEITRHAARLAAVTDFSDGAALLAVKQQALFGSDSLPGAVVINSENLQLRYLNAAGDLASPMPLSPTDNVSACQDALRVSECIVFVEASLCEGLACTPLQYQPMLGLFSVMNIDVPLSSFRLPVESLGFVPS</sequence>
<dbReference type="AlphaFoldDB" id="A0A3N0UYC6"/>
<organism evidence="3 4">
    <name type="scientific">Pseudomethylobacillus aquaticus</name>
    <dbReference type="NCBI Taxonomy" id="2676064"/>
    <lineage>
        <taxon>Bacteria</taxon>
        <taxon>Pseudomonadati</taxon>
        <taxon>Pseudomonadota</taxon>
        <taxon>Betaproteobacteria</taxon>
        <taxon>Nitrosomonadales</taxon>
        <taxon>Methylophilaceae</taxon>
        <taxon>Pseudomethylobacillus</taxon>
    </lineage>
</organism>
<name>A0A3N0UYC6_9PROT</name>
<dbReference type="EMBL" id="RJVP01000005">
    <property type="protein sequence ID" value="ROH85566.1"/>
    <property type="molecule type" value="Genomic_DNA"/>
</dbReference>
<dbReference type="InterPro" id="IPR012495">
    <property type="entry name" value="TadE-like_dom"/>
</dbReference>
<evidence type="ECO:0000313" key="3">
    <source>
        <dbReference type="EMBL" id="ROH85566.1"/>
    </source>
</evidence>
<dbReference type="Pfam" id="PF07811">
    <property type="entry name" value="TadE"/>
    <property type="match status" value="1"/>
</dbReference>
<keyword evidence="1" id="KW-0472">Membrane</keyword>
<reference evidence="3 4" key="1">
    <citation type="submission" date="2018-10" db="EMBL/GenBank/DDBJ databases">
        <authorList>
            <person name="Chen W.-M."/>
        </authorList>
    </citation>
    <scope>NUCLEOTIDE SEQUENCE [LARGE SCALE GENOMIC DNA]</scope>
    <source>
        <strain evidence="3 4">H-5</strain>
    </source>
</reference>
<keyword evidence="4" id="KW-1185">Reference proteome</keyword>
<keyword evidence="1" id="KW-1133">Transmembrane helix</keyword>
<feature type="transmembrane region" description="Helical" evidence="1">
    <location>
        <begin position="16"/>
        <end position="34"/>
    </location>
</feature>